<dbReference type="SMART" id="SM00060">
    <property type="entry name" value="FN3"/>
    <property type="match status" value="2"/>
</dbReference>
<dbReference type="Proteomes" id="UP001292079">
    <property type="component" value="Unassembled WGS sequence"/>
</dbReference>
<dbReference type="Pfam" id="PF13927">
    <property type="entry name" value="Ig_3"/>
    <property type="match status" value="1"/>
</dbReference>
<dbReference type="AlphaFoldDB" id="A0AAE2D8B2"/>
<feature type="domain" description="Fibronectin type-III" evidence="5">
    <location>
        <begin position="564"/>
        <end position="670"/>
    </location>
</feature>
<dbReference type="InterPro" id="IPR013783">
    <property type="entry name" value="Ig-like_fold"/>
</dbReference>
<comment type="caution">
    <text evidence="6">The sequence shown here is derived from an EMBL/GenBank/DDBJ whole genome shotgun (WGS) entry which is preliminary data.</text>
</comment>
<dbReference type="SUPFAM" id="SSF49265">
    <property type="entry name" value="Fibronectin type III"/>
    <property type="match status" value="1"/>
</dbReference>
<dbReference type="Pfam" id="PF00047">
    <property type="entry name" value="ig"/>
    <property type="match status" value="1"/>
</dbReference>
<name>A0AAE2D8B2_SCHME</name>
<keyword evidence="3" id="KW-0732">Signal</keyword>
<dbReference type="PANTHER" id="PTHR44170">
    <property type="entry name" value="PROTEIN SIDEKICK"/>
    <property type="match status" value="1"/>
</dbReference>
<dbReference type="GO" id="GO:0016020">
    <property type="term" value="C:membrane"/>
    <property type="evidence" value="ECO:0007669"/>
    <property type="project" value="UniProtKB-SubCell"/>
</dbReference>
<evidence type="ECO:0000256" key="3">
    <source>
        <dbReference type="SAM" id="SignalP"/>
    </source>
</evidence>
<feature type="domain" description="Ig-like" evidence="4">
    <location>
        <begin position="346"/>
        <end position="449"/>
    </location>
</feature>
<dbReference type="Pfam" id="PF07679">
    <property type="entry name" value="I-set"/>
    <property type="match status" value="1"/>
</dbReference>
<evidence type="ECO:0000259" key="4">
    <source>
        <dbReference type="PROSITE" id="PS50835"/>
    </source>
</evidence>
<keyword evidence="7" id="KW-1185">Reference proteome</keyword>
<sequence length="871" mass="98731">MKFPLIILLIIYVFNVCGINIKEADVDGNYYVQWEGNLALTCSQNTPSFEKANINWFLPSQPNKPVGYGNKAYVYRQDQVNSIVLVLIVRSVTRDDSGIYTCRTGRQEGNQFIEMDRKSVNVVVRKSIMATNCPRDQWIPVSTEATNCMTNVTDCEDVTAMVQCTILAFPAPTIHWRFKGVQLTTGAKYIITTTGVTILNPTHEDSGIYTVIARQPQQTAVFDLRVSGFSRPRITSGPSIIKTHNSTFVSGREAYLQCLASGQPPPTIHWYHERDPQTELQTVNPRRFSVNTNRHVGLLRISEVIYPKDSGTYICRAVVPVSATYSGSTLATITEAKIFIEVTLPPMLIPLTTMHSYVELGSTATVQCRVRATTPLELYFKRFNSSLPYKDGVQPNDKRIRVWKEIDINDPLNHDLFLKIENTTLDDTWNYSCHAINQGNSSWWNTTIQVMQTPQMLIPSELITENEQSKLRFGWRYKGTNLTCISRGMPHPSWTWYRRGEQILNGQNLTFVIISYDYWDHSQSWLQITPCLYTEHFIYDDYVCKATNIKGTNESTVSFRRSSVPGQPTLESYSVSQSTLFLNVSPPIHTGGMPILTYELTYRAFGGPEGWYGPVTYPLDASKTYAKPKFELTGLLGNTNYQLKLFARSIVGQGTPYSFSVTTSPSTRPGPVEVIHSSTAIYPYGHIVNWIPPMSGGSPIQGYRIRIRSIDNDLDLISMIENVSPSSSWKVYTPSFNNPYVDYYHLAPLKPDQTYQLIVEAYNRHGYSLDGIAIQQYGYLNRTPTSTPQLQQIFPGERLNYQNLKRSTNAVNLLMNFKQPDLIPIWYLFKTPPADELDPPPLMSSLTSSLYKSCQSVILVGIHTFLVYIFY</sequence>
<dbReference type="PROSITE" id="PS50835">
    <property type="entry name" value="IG_LIKE"/>
    <property type="match status" value="5"/>
</dbReference>
<protein>
    <submittedName>
        <fullName evidence="6">Uncharacterized protein</fullName>
    </submittedName>
</protein>
<dbReference type="CDD" id="cd00063">
    <property type="entry name" value="FN3"/>
    <property type="match status" value="2"/>
</dbReference>
<dbReference type="InterPro" id="IPR013098">
    <property type="entry name" value="Ig_I-set"/>
</dbReference>
<dbReference type="EMBL" id="JALJAT010000001">
    <property type="protein sequence ID" value="KAK4474822.1"/>
    <property type="molecule type" value="Genomic_DNA"/>
</dbReference>
<evidence type="ECO:0000313" key="6">
    <source>
        <dbReference type="EMBL" id="KAK4474822.1"/>
    </source>
</evidence>
<feature type="domain" description="Ig-like" evidence="4">
    <location>
        <begin position="459"/>
        <end position="558"/>
    </location>
</feature>
<keyword evidence="2" id="KW-1015">Disulfide bond</keyword>
<organism evidence="6 7">
    <name type="scientific">Schistosoma mekongi</name>
    <name type="common">Parasitic worm</name>
    <dbReference type="NCBI Taxonomy" id="38744"/>
    <lineage>
        <taxon>Eukaryota</taxon>
        <taxon>Metazoa</taxon>
        <taxon>Spiralia</taxon>
        <taxon>Lophotrochozoa</taxon>
        <taxon>Platyhelminthes</taxon>
        <taxon>Trematoda</taxon>
        <taxon>Digenea</taxon>
        <taxon>Strigeidida</taxon>
        <taxon>Schistosomatoidea</taxon>
        <taxon>Schistosomatidae</taxon>
        <taxon>Schistosoma</taxon>
    </lineage>
</organism>
<dbReference type="PANTHER" id="PTHR44170:SF6">
    <property type="entry name" value="CONTACTIN"/>
    <property type="match status" value="1"/>
</dbReference>
<feature type="domain" description="Ig-like" evidence="4">
    <location>
        <begin position="232"/>
        <end position="326"/>
    </location>
</feature>
<feature type="signal peptide" evidence="3">
    <location>
        <begin position="1"/>
        <end position="18"/>
    </location>
</feature>
<feature type="domain" description="Fibronectin type-III" evidence="5">
    <location>
        <begin position="671"/>
        <end position="786"/>
    </location>
</feature>
<gene>
    <name evidence="6" type="ORF">MN116_001938</name>
</gene>
<dbReference type="InterPro" id="IPR007110">
    <property type="entry name" value="Ig-like_dom"/>
</dbReference>
<dbReference type="PROSITE" id="PS50853">
    <property type="entry name" value="FN3"/>
    <property type="match status" value="2"/>
</dbReference>
<dbReference type="InterPro" id="IPR013151">
    <property type="entry name" value="Immunoglobulin_dom"/>
</dbReference>
<dbReference type="GO" id="GO:0098609">
    <property type="term" value="P:cell-cell adhesion"/>
    <property type="evidence" value="ECO:0007669"/>
    <property type="project" value="TreeGrafter"/>
</dbReference>
<dbReference type="Pfam" id="PF00041">
    <property type="entry name" value="fn3"/>
    <property type="match status" value="2"/>
</dbReference>
<dbReference type="InterPro" id="IPR003599">
    <property type="entry name" value="Ig_sub"/>
</dbReference>
<dbReference type="SMART" id="SM00408">
    <property type="entry name" value="IGc2"/>
    <property type="match status" value="4"/>
</dbReference>
<dbReference type="Gene3D" id="2.60.40.10">
    <property type="entry name" value="Immunoglobulins"/>
    <property type="match status" value="7"/>
</dbReference>
<accession>A0AAE2D8B2</accession>
<feature type="domain" description="Ig-like" evidence="4">
    <location>
        <begin position="140"/>
        <end position="227"/>
    </location>
</feature>
<evidence type="ECO:0000256" key="1">
    <source>
        <dbReference type="ARBA" id="ARBA00022737"/>
    </source>
</evidence>
<dbReference type="CDD" id="cd00096">
    <property type="entry name" value="Ig"/>
    <property type="match status" value="3"/>
</dbReference>
<evidence type="ECO:0000256" key="2">
    <source>
        <dbReference type="ARBA" id="ARBA00023157"/>
    </source>
</evidence>
<reference evidence="6" key="1">
    <citation type="submission" date="2022-04" db="EMBL/GenBank/DDBJ databases">
        <authorList>
            <person name="Xu L."/>
            <person name="Lv Z."/>
        </authorList>
    </citation>
    <scope>NUCLEOTIDE SEQUENCE</scope>
    <source>
        <strain evidence="6">LV_2022a</strain>
    </source>
</reference>
<evidence type="ECO:0000313" key="7">
    <source>
        <dbReference type="Proteomes" id="UP001292079"/>
    </source>
</evidence>
<dbReference type="SMART" id="SM00409">
    <property type="entry name" value="IG"/>
    <property type="match status" value="4"/>
</dbReference>
<feature type="chain" id="PRO_5041998176" evidence="3">
    <location>
        <begin position="19"/>
        <end position="871"/>
    </location>
</feature>
<dbReference type="InterPro" id="IPR036116">
    <property type="entry name" value="FN3_sf"/>
</dbReference>
<dbReference type="InterPro" id="IPR003598">
    <property type="entry name" value="Ig_sub2"/>
</dbReference>
<keyword evidence="1" id="KW-0677">Repeat</keyword>
<dbReference type="InterPro" id="IPR036179">
    <property type="entry name" value="Ig-like_dom_sf"/>
</dbReference>
<feature type="domain" description="Ig-like" evidence="4">
    <location>
        <begin position="4"/>
        <end position="121"/>
    </location>
</feature>
<evidence type="ECO:0000259" key="5">
    <source>
        <dbReference type="PROSITE" id="PS50853"/>
    </source>
</evidence>
<dbReference type="SUPFAM" id="SSF48726">
    <property type="entry name" value="Immunoglobulin"/>
    <property type="match status" value="5"/>
</dbReference>
<dbReference type="InterPro" id="IPR003961">
    <property type="entry name" value="FN3_dom"/>
</dbReference>
<reference evidence="6" key="2">
    <citation type="journal article" date="2023" name="Infect Dis Poverty">
        <title>Chromosome-scale genome of the human blood fluke Schistosoma mekongi and its implications for public health.</title>
        <authorList>
            <person name="Zhou M."/>
            <person name="Xu L."/>
            <person name="Xu D."/>
            <person name="Chen W."/>
            <person name="Khan J."/>
            <person name="Hu Y."/>
            <person name="Huang H."/>
            <person name="Wei H."/>
            <person name="Zhang Y."/>
            <person name="Chusongsang P."/>
            <person name="Tanasarnprasert K."/>
            <person name="Hu X."/>
            <person name="Limpanont Y."/>
            <person name="Lv Z."/>
        </authorList>
    </citation>
    <scope>NUCLEOTIDE SEQUENCE</scope>
    <source>
        <strain evidence="6">LV_2022a</strain>
    </source>
</reference>
<proteinExistence type="predicted"/>